<evidence type="ECO:0000313" key="1">
    <source>
        <dbReference type="EMBL" id="KAF6427397.1"/>
    </source>
</evidence>
<keyword evidence="2" id="KW-1185">Reference proteome</keyword>
<reference evidence="1 2" key="1">
    <citation type="journal article" date="2020" name="Nature">
        <title>Six reference-quality genomes reveal evolution of bat adaptations.</title>
        <authorList>
            <person name="Jebb D."/>
            <person name="Huang Z."/>
            <person name="Pippel M."/>
            <person name="Hughes G.M."/>
            <person name="Lavrichenko K."/>
            <person name="Devanna P."/>
            <person name="Winkler S."/>
            <person name="Jermiin L.S."/>
            <person name="Skirmuntt E.C."/>
            <person name="Katzourakis A."/>
            <person name="Burkitt-Gray L."/>
            <person name="Ray D.A."/>
            <person name="Sullivan K.A.M."/>
            <person name="Roscito J.G."/>
            <person name="Kirilenko B.M."/>
            <person name="Davalos L.M."/>
            <person name="Corthals A.P."/>
            <person name="Power M.L."/>
            <person name="Jones G."/>
            <person name="Ransome R.D."/>
            <person name="Dechmann D.K.N."/>
            <person name="Locatelli A.G."/>
            <person name="Puechmaille S.J."/>
            <person name="Fedrigo O."/>
            <person name="Jarvis E.D."/>
            <person name="Hiller M."/>
            <person name="Vernes S.C."/>
            <person name="Myers E.W."/>
            <person name="Teeling E.C."/>
        </authorList>
    </citation>
    <scope>NUCLEOTIDE SEQUENCE [LARGE SCALE GENOMIC DNA]</scope>
    <source>
        <strain evidence="1">MRouAeg1</strain>
        <tissue evidence="1">Muscle</tissue>
    </source>
</reference>
<sequence length="91" mass="9829">MGPNSSLRIWCETVYAGVQCQVQEQASLCGPGAGHCAVAGPRPCCLQQPSGRFFLDWKLVATHLTLARTPSSPAEEEKLVEILEDLAQGFK</sequence>
<proteinExistence type="predicted"/>
<comment type="caution">
    <text evidence="1">The sequence shown here is derived from an EMBL/GenBank/DDBJ whole genome shotgun (WGS) entry which is preliminary data.</text>
</comment>
<organism evidence="1 2">
    <name type="scientific">Rousettus aegyptiacus</name>
    <name type="common">Egyptian fruit bat</name>
    <name type="synonym">Pteropus aegyptiacus</name>
    <dbReference type="NCBI Taxonomy" id="9407"/>
    <lineage>
        <taxon>Eukaryota</taxon>
        <taxon>Metazoa</taxon>
        <taxon>Chordata</taxon>
        <taxon>Craniata</taxon>
        <taxon>Vertebrata</taxon>
        <taxon>Euteleostomi</taxon>
        <taxon>Mammalia</taxon>
        <taxon>Eutheria</taxon>
        <taxon>Laurasiatheria</taxon>
        <taxon>Chiroptera</taxon>
        <taxon>Yinpterochiroptera</taxon>
        <taxon>Pteropodoidea</taxon>
        <taxon>Pteropodidae</taxon>
        <taxon>Rousettinae</taxon>
        <taxon>Rousettus</taxon>
    </lineage>
</organism>
<accession>A0A7J8DW05</accession>
<dbReference type="Proteomes" id="UP000593571">
    <property type="component" value="Unassembled WGS sequence"/>
</dbReference>
<dbReference type="AlphaFoldDB" id="A0A7J8DW05"/>
<gene>
    <name evidence="1" type="ORF">HJG63_003854</name>
</gene>
<protein>
    <submittedName>
        <fullName evidence="1">Uncharacterized protein</fullName>
    </submittedName>
</protein>
<name>A0A7J8DW05_ROUAE</name>
<dbReference type="EMBL" id="JACASE010000011">
    <property type="protein sequence ID" value="KAF6427397.1"/>
    <property type="molecule type" value="Genomic_DNA"/>
</dbReference>
<evidence type="ECO:0000313" key="2">
    <source>
        <dbReference type="Proteomes" id="UP000593571"/>
    </source>
</evidence>